<evidence type="ECO:0000256" key="3">
    <source>
        <dbReference type="ARBA" id="ARBA00022490"/>
    </source>
</evidence>
<dbReference type="STRING" id="112090.W4H809"/>
<dbReference type="OrthoDB" id="20086at2759"/>
<dbReference type="GO" id="GO:0005737">
    <property type="term" value="C:cytoplasm"/>
    <property type="evidence" value="ECO:0007669"/>
    <property type="project" value="UniProtKB-SubCell"/>
</dbReference>
<evidence type="ECO:0000259" key="6">
    <source>
        <dbReference type="Pfam" id="PF09811"/>
    </source>
</evidence>
<dbReference type="PANTHER" id="PTHR18829">
    <property type="entry name" value="PROTEIN YAE1 HOMOLOG"/>
    <property type="match status" value="1"/>
</dbReference>
<dbReference type="InterPro" id="IPR019191">
    <property type="entry name" value="Essential_protein_Yae1_N"/>
</dbReference>
<evidence type="ECO:0000256" key="2">
    <source>
        <dbReference type="ARBA" id="ARBA00004496"/>
    </source>
</evidence>
<evidence type="ECO:0000256" key="5">
    <source>
        <dbReference type="SAM" id="MobiDB-lite"/>
    </source>
</evidence>
<dbReference type="GO" id="GO:0005634">
    <property type="term" value="C:nucleus"/>
    <property type="evidence" value="ECO:0007669"/>
    <property type="project" value="UniProtKB-SubCell"/>
</dbReference>
<evidence type="ECO:0000256" key="1">
    <source>
        <dbReference type="ARBA" id="ARBA00004123"/>
    </source>
</evidence>
<dbReference type="VEuPathDB" id="FungiDB:H257_01481"/>
<reference evidence="7" key="1">
    <citation type="submission" date="2013-12" db="EMBL/GenBank/DDBJ databases">
        <title>The Genome Sequence of Aphanomyces astaci APO3.</title>
        <authorList>
            <consortium name="The Broad Institute Genomics Platform"/>
            <person name="Russ C."/>
            <person name="Tyler B."/>
            <person name="van West P."/>
            <person name="Dieguez-Uribeondo J."/>
            <person name="Young S.K."/>
            <person name="Zeng Q."/>
            <person name="Gargeya S."/>
            <person name="Fitzgerald M."/>
            <person name="Abouelleil A."/>
            <person name="Alvarado L."/>
            <person name="Chapman S.B."/>
            <person name="Gainer-Dewar J."/>
            <person name="Goldberg J."/>
            <person name="Griggs A."/>
            <person name="Gujja S."/>
            <person name="Hansen M."/>
            <person name="Howarth C."/>
            <person name="Imamovic A."/>
            <person name="Ireland A."/>
            <person name="Larimer J."/>
            <person name="McCowan C."/>
            <person name="Murphy C."/>
            <person name="Pearson M."/>
            <person name="Poon T.W."/>
            <person name="Priest M."/>
            <person name="Roberts A."/>
            <person name="Saif S."/>
            <person name="Shea T."/>
            <person name="Sykes S."/>
            <person name="Wortman J."/>
            <person name="Nusbaum C."/>
            <person name="Birren B."/>
        </authorList>
    </citation>
    <scope>NUCLEOTIDE SEQUENCE [LARGE SCALE GENOMIC DNA]</scope>
    <source>
        <strain evidence="7">APO3</strain>
    </source>
</reference>
<protein>
    <recommendedName>
        <fullName evidence="6">Essential protein Yae1 N-terminal domain-containing protein</fullName>
    </recommendedName>
</protein>
<evidence type="ECO:0000256" key="4">
    <source>
        <dbReference type="ARBA" id="ARBA00023242"/>
    </source>
</evidence>
<feature type="compositionally biased region" description="Pro residues" evidence="5">
    <location>
        <begin position="159"/>
        <end position="170"/>
    </location>
</feature>
<evidence type="ECO:0000313" key="7">
    <source>
        <dbReference type="EMBL" id="ETV88150.1"/>
    </source>
</evidence>
<name>W4H809_APHAT</name>
<feature type="domain" description="Essential protein Yae1 N-terminal" evidence="6">
    <location>
        <begin position="50"/>
        <end position="88"/>
    </location>
</feature>
<dbReference type="Pfam" id="PF09811">
    <property type="entry name" value="Yae1_N"/>
    <property type="match status" value="1"/>
</dbReference>
<feature type="region of interest" description="Disordered" evidence="5">
    <location>
        <begin position="1"/>
        <end position="47"/>
    </location>
</feature>
<dbReference type="EMBL" id="KI913115">
    <property type="protein sequence ID" value="ETV88150.1"/>
    <property type="molecule type" value="Genomic_DNA"/>
</dbReference>
<feature type="compositionally biased region" description="Basic and acidic residues" evidence="5">
    <location>
        <begin position="26"/>
        <end position="46"/>
    </location>
</feature>
<comment type="subcellular location">
    <subcellularLocation>
        <location evidence="2">Cytoplasm</location>
    </subcellularLocation>
    <subcellularLocation>
        <location evidence="1">Nucleus</location>
    </subcellularLocation>
</comment>
<dbReference type="RefSeq" id="XP_009823013.1">
    <property type="nucleotide sequence ID" value="XM_009824711.1"/>
</dbReference>
<organism evidence="7">
    <name type="scientific">Aphanomyces astaci</name>
    <name type="common">Crayfish plague agent</name>
    <dbReference type="NCBI Taxonomy" id="112090"/>
    <lineage>
        <taxon>Eukaryota</taxon>
        <taxon>Sar</taxon>
        <taxon>Stramenopiles</taxon>
        <taxon>Oomycota</taxon>
        <taxon>Saprolegniomycetes</taxon>
        <taxon>Saprolegniales</taxon>
        <taxon>Verrucalvaceae</taxon>
        <taxon>Aphanomyces</taxon>
    </lineage>
</organism>
<dbReference type="GeneID" id="20803477"/>
<dbReference type="InterPro" id="IPR038881">
    <property type="entry name" value="Yae1-like"/>
</dbReference>
<keyword evidence="3" id="KW-0963">Cytoplasm</keyword>
<feature type="region of interest" description="Disordered" evidence="5">
    <location>
        <begin position="151"/>
        <end position="170"/>
    </location>
</feature>
<dbReference type="PANTHER" id="PTHR18829:SF0">
    <property type="entry name" value="PROTEIN YAE1 HOMOLOG"/>
    <property type="match status" value="1"/>
</dbReference>
<dbReference type="AlphaFoldDB" id="W4H809"/>
<keyword evidence="4" id="KW-0539">Nucleus</keyword>
<gene>
    <name evidence="7" type="ORF">H257_01481</name>
</gene>
<proteinExistence type="predicted"/>
<accession>W4H809</accession>
<feature type="compositionally biased region" description="Basic and acidic residues" evidence="5">
    <location>
        <begin position="1"/>
        <end position="15"/>
    </location>
</feature>
<sequence length="170" mass="18599">MKDDNADYDDSRSRSSSDGFSDNEGDSEHNDRFLMEQESRAMERRSRTVGFREGIDVGKEETLQEGFNAGYLVGASQGFRSGVLHGLLRSYTSQFPNLASTDHVALLATLREKEQSSITRGDIPSTNASDVDAVHAILASAFPNFSSHMAAHHDKANHPVPPPPPPLQSQ</sequence>